<dbReference type="OrthoDB" id="10069097at2759"/>
<dbReference type="InterPro" id="IPR009689">
    <property type="entry name" value="DUF1280"/>
</dbReference>
<dbReference type="OMA" id="LFAQCHK"/>
<evidence type="ECO:0000313" key="2">
    <source>
        <dbReference type="Proteomes" id="UP000001554"/>
    </source>
</evidence>
<protein>
    <submittedName>
        <fullName evidence="3">Uncharacterized protein LOC118432548</fullName>
    </submittedName>
</protein>
<dbReference type="Proteomes" id="UP000001554">
    <property type="component" value="Chromosome 15"/>
</dbReference>
<reference evidence="2" key="1">
    <citation type="journal article" date="2020" name="Nat. Ecol. Evol.">
        <title>Deeply conserved synteny resolves early events in vertebrate evolution.</title>
        <authorList>
            <person name="Simakov O."/>
            <person name="Marletaz F."/>
            <person name="Yue J.X."/>
            <person name="O'Connell B."/>
            <person name="Jenkins J."/>
            <person name="Brandt A."/>
            <person name="Calef R."/>
            <person name="Tung C.H."/>
            <person name="Huang T.K."/>
            <person name="Schmutz J."/>
            <person name="Satoh N."/>
            <person name="Yu J.K."/>
            <person name="Putnam N.H."/>
            <person name="Green R.E."/>
            <person name="Rokhsar D.S."/>
        </authorList>
    </citation>
    <scope>NUCLEOTIDE SEQUENCE [LARGE SCALE GENOMIC DNA]</scope>
    <source>
        <strain evidence="2">S238N-H82</strain>
    </source>
</reference>
<organism evidence="2 3">
    <name type="scientific">Branchiostoma floridae</name>
    <name type="common">Florida lancelet</name>
    <name type="synonym">Amphioxus</name>
    <dbReference type="NCBI Taxonomy" id="7739"/>
    <lineage>
        <taxon>Eukaryota</taxon>
        <taxon>Metazoa</taxon>
        <taxon>Chordata</taxon>
        <taxon>Cephalochordata</taxon>
        <taxon>Leptocardii</taxon>
        <taxon>Amphioxiformes</taxon>
        <taxon>Branchiostomatidae</taxon>
        <taxon>Branchiostoma</taxon>
    </lineage>
</organism>
<dbReference type="RefSeq" id="XP_035700061.1">
    <property type="nucleotide sequence ID" value="XM_035844168.1"/>
</dbReference>
<accession>A0A9J7MI39</accession>
<dbReference type="PANTHER" id="PTHR31424">
    <property type="entry name" value="PROTEIN CBG23806"/>
    <property type="match status" value="1"/>
</dbReference>
<dbReference type="PANTHER" id="PTHR31424:SF6">
    <property type="match status" value="1"/>
</dbReference>
<dbReference type="AlphaFoldDB" id="A0A9J7MI39"/>
<keyword evidence="1" id="KW-0175">Coiled coil</keyword>
<keyword evidence="2" id="KW-1185">Reference proteome</keyword>
<feature type="coiled-coil region" evidence="1">
    <location>
        <begin position="190"/>
        <end position="217"/>
    </location>
</feature>
<dbReference type="Pfam" id="PF06918">
    <property type="entry name" value="DUF1280"/>
    <property type="match status" value="1"/>
</dbReference>
<evidence type="ECO:0000313" key="3">
    <source>
        <dbReference type="RefSeq" id="XP_035700061.1"/>
    </source>
</evidence>
<reference evidence="3" key="2">
    <citation type="submission" date="2025-08" db="UniProtKB">
        <authorList>
            <consortium name="RefSeq"/>
        </authorList>
    </citation>
    <scope>IDENTIFICATION</scope>
    <source>
        <strain evidence="3">S238N-H82</strain>
        <tissue evidence="3">Testes</tissue>
    </source>
</reference>
<dbReference type="GeneID" id="118432548"/>
<gene>
    <name evidence="3" type="primary">LOC118432548</name>
</gene>
<proteinExistence type="predicted"/>
<name>A0A9J7MI39_BRAFL</name>
<evidence type="ECO:0000256" key="1">
    <source>
        <dbReference type="SAM" id="Coils"/>
    </source>
</evidence>
<sequence length="590" mass="67069">MMQDVRDKVSGGAAAAQMKAELQLHPRDELQQMLQELKLDRIVIPNGHLLAAKVGVGMSWSQIRKLKRWLGKYNIKLPSEKISREIAAEQISGFDITAEKLPFSVRENRKDPFTVQLRPCAYVTSLKDTIFSYLDKNKEANMLTWHGKIPEDEVWVKLGGDHGGESFKMIFQVLNRDHPNSKDNTNVFCIFNAKDSRENLTLALQRYTEEIRDLQVSKWTSDGKEYKLKILATGDYAFLCTWYGLSGACGFHPCLWCYITLHQIPEDRENRPLRIPKRTLDSLAADHQRFVQEGMGKLKKAKEYNNAIAPVMFNVPIDQVMVPGLHIGLGLYKKLFEHLEADLQDIDLKLQSYLESVLAEGEVTKDVLLADEHLGKFKSFVAAIDEARALDDAADVLEDQIEEQESQLAWLAYRDGVEDSMAEVVFNEACSMVQDLFQQKETLRAKADAVRNKASVKTGKGPLTSQLDPKLKEFKVRRQEYHGKSFIGNHVHKMLKENAINELTSIVVTTINEILEKFPDLPLSLVPKAHATAEKHKQLFTLFAQCHKKYSHADLMDAEAINELGKNSHKNNILCVLFTHFSSPQHAWDL</sequence>
<dbReference type="KEGG" id="bfo:118432548"/>